<dbReference type="EMBL" id="JADOUE010000001">
    <property type="protein sequence ID" value="MBG6123106.1"/>
    <property type="molecule type" value="Genomic_DNA"/>
</dbReference>
<dbReference type="GO" id="GO:0005829">
    <property type="term" value="C:cytosol"/>
    <property type="evidence" value="ECO:0007669"/>
    <property type="project" value="TreeGrafter"/>
</dbReference>
<comment type="caution">
    <text evidence="5">The sequence shown here is derived from an EMBL/GenBank/DDBJ whole genome shotgun (WGS) entry which is preliminary data.</text>
</comment>
<evidence type="ECO:0000259" key="4">
    <source>
        <dbReference type="PROSITE" id="PS50943"/>
    </source>
</evidence>
<dbReference type="GO" id="GO:0003700">
    <property type="term" value="F:DNA-binding transcription factor activity"/>
    <property type="evidence" value="ECO:0007669"/>
    <property type="project" value="TreeGrafter"/>
</dbReference>
<evidence type="ECO:0000313" key="6">
    <source>
        <dbReference type="Proteomes" id="UP000658613"/>
    </source>
</evidence>
<name>A0A931GWT6_9CORY</name>
<keyword evidence="3" id="KW-0804">Transcription</keyword>
<keyword evidence="1" id="KW-0805">Transcription regulation</keyword>
<evidence type="ECO:0000256" key="3">
    <source>
        <dbReference type="ARBA" id="ARBA00023163"/>
    </source>
</evidence>
<keyword evidence="6" id="KW-1185">Reference proteome</keyword>
<evidence type="ECO:0000313" key="5">
    <source>
        <dbReference type="EMBL" id="MBG6123106.1"/>
    </source>
</evidence>
<keyword evidence="2" id="KW-0238">DNA-binding</keyword>
<evidence type="ECO:0000256" key="1">
    <source>
        <dbReference type="ARBA" id="ARBA00023015"/>
    </source>
</evidence>
<proteinExistence type="predicted"/>
<dbReference type="PANTHER" id="PTHR46797">
    <property type="entry name" value="HTH-TYPE TRANSCRIPTIONAL REGULATOR"/>
    <property type="match status" value="1"/>
</dbReference>
<dbReference type="CDD" id="cd00093">
    <property type="entry name" value="HTH_XRE"/>
    <property type="match status" value="1"/>
</dbReference>
<protein>
    <submittedName>
        <fullName evidence="5">Transcriptional regulator with XRE-family HTH domain</fullName>
    </submittedName>
</protein>
<organism evidence="5 6">
    <name type="scientific">Corynebacterium aquatimens</name>
    <dbReference type="NCBI Taxonomy" id="1190508"/>
    <lineage>
        <taxon>Bacteria</taxon>
        <taxon>Bacillati</taxon>
        <taxon>Actinomycetota</taxon>
        <taxon>Actinomycetes</taxon>
        <taxon>Mycobacteriales</taxon>
        <taxon>Corynebacteriaceae</taxon>
        <taxon>Corynebacterium</taxon>
    </lineage>
</organism>
<dbReference type="SUPFAM" id="SSF47413">
    <property type="entry name" value="lambda repressor-like DNA-binding domains"/>
    <property type="match status" value="1"/>
</dbReference>
<dbReference type="AlphaFoldDB" id="A0A931GWT6"/>
<sequence length="98" mass="10888">MGALKTNSSWASYGFSLSERLRSIRQMRGLSQMRLAELTGLSRTLISNLERNQYNSDKSADPTLSTLFRLAEGLRVPPALLLPMSKEDVGDLKPFVDA</sequence>
<evidence type="ECO:0000256" key="2">
    <source>
        <dbReference type="ARBA" id="ARBA00023125"/>
    </source>
</evidence>
<dbReference type="InterPro" id="IPR010982">
    <property type="entry name" value="Lambda_DNA-bd_dom_sf"/>
</dbReference>
<reference evidence="5" key="1">
    <citation type="submission" date="2020-11" db="EMBL/GenBank/DDBJ databases">
        <title>Sequencing the genomes of 1000 actinobacteria strains.</title>
        <authorList>
            <person name="Klenk H.-P."/>
        </authorList>
    </citation>
    <scope>NUCLEOTIDE SEQUENCE</scope>
    <source>
        <strain evidence="5">DSM 45632</strain>
    </source>
</reference>
<dbReference type="PANTHER" id="PTHR46797:SF23">
    <property type="entry name" value="HTH-TYPE TRANSCRIPTIONAL REGULATOR SUTR"/>
    <property type="match status" value="1"/>
</dbReference>
<dbReference type="GO" id="GO:0003677">
    <property type="term" value="F:DNA binding"/>
    <property type="evidence" value="ECO:0007669"/>
    <property type="project" value="UniProtKB-KW"/>
</dbReference>
<dbReference type="SMART" id="SM00530">
    <property type="entry name" value="HTH_XRE"/>
    <property type="match status" value="1"/>
</dbReference>
<dbReference type="InterPro" id="IPR001387">
    <property type="entry name" value="Cro/C1-type_HTH"/>
</dbReference>
<dbReference type="Proteomes" id="UP000658613">
    <property type="component" value="Unassembled WGS sequence"/>
</dbReference>
<dbReference type="Gene3D" id="1.10.260.40">
    <property type="entry name" value="lambda repressor-like DNA-binding domains"/>
    <property type="match status" value="1"/>
</dbReference>
<dbReference type="InterPro" id="IPR050807">
    <property type="entry name" value="TransReg_Diox_bact_type"/>
</dbReference>
<dbReference type="Pfam" id="PF12844">
    <property type="entry name" value="HTH_19"/>
    <property type="match status" value="1"/>
</dbReference>
<feature type="domain" description="HTH cro/C1-type" evidence="4">
    <location>
        <begin position="21"/>
        <end position="81"/>
    </location>
</feature>
<gene>
    <name evidence="5" type="ORF">IW254_002075</name>
</gene>
<accession>A0A931GWT6</accession>
<dbReference type="PROSITE" id="PS50943">
    <property type="entry name" value="HTH_CROC1"/>
    <property type="match status" value="1"/>
</dbReference>